<accession>A0ABQ8BDS4</accession>
<protein>
    <submittedName>
        <fullName evidence="1">Uncharacterized protein</fullName>
    </submittedName>
</protein>
<organism evidence="1 2">
    <name type="scientific">Brassica napus</name>
    <name type="common">Rape</name>
    <dbReference type="NCBI Taxonomy" id="3708"/>
    <lineage>
        <taxon>Eukaryota</taxon>
        <taxon>Viridiplantae</taxon>
        <taxon>Streptophyta</taxon>
        <taxon>Embryophyta</taxon>
        <taxon>Tracheophyta</taxon>
        <taxon>Spermatophyta</taxon>
        <taxon>Magnoliopsida</taxon>
        <taxon>eudicotyledons</taxon>
        <taxon>Gunneridae</taxon>
        <taxon>Pentapetalae</taxon>
        <taxon>rosids</taxon>
        <taxon>malvids</taxon>
        <taxon>Brassicales</taxon>
        <taxon>Brassicaceae</taxon>
        <taxon>Brassiceae</taxon>
        <taxon>Brassica</taxon>
    </lineage>
</organism>
<dbReference type="Proteomes" id="UP000824890">
    <property type="component" value="Unassembled WGS sequence"/>
</dbReference>
<evidence type="ECO:0000313" key="2">
    <source>
        <dbReference type="Proteomes" id="UP000824890"/>
    </source>
</evidence>
<sequence length="133" mass="15383">MIVTILLWLAVDRHLGTLRLKTLTRVPFSDSRIHQLLLPAQHPAKRMSLRAKFVLLRMCLHMHMTLKLTIRSLMTLLNSFPKSNPNINPALASSWQSLRPTFIPDRTPEEKADLERRADEHSSVLFDEINLHT</sequence>
<comment type="caution">
    <text evidence="1">The sequence shown here is derived from an EMBL/GenBank/DDBJ whole genome shotgun (WGS) entry which is preliminary data.</text>
</comment>
<name>A0ABQ8BDS4_BRANA</name>
<dbReference type="EMBL" id="JAGKQM010000011">
    <property type="protein sequence ID" value="KAH0902972.1"/>
    <property type="molecule type" value="Genomic_DNA"/>
</dbReference>
<reference evidence="1 2" key="1">
    <citation type="submission" date="2021-05" db="EMBL/GenBank/DDBJ databases">
        <title>Genome Assembly of Synthetic Allotetraploid Brassica napus Reveals Homoeologous Exchanges between Subgenomes.</title>
        <authorList>
            <person name="Davis J.T."/>
        </authorList>
    </citation>
    <scope>NUCLEOTIDE SEQUENCE [LARGE SCALE GENOMIC DNA]</scope>
    <source>
        <strain evidence="2">cv. Da-Ae</strain>
        <tissue evidence="1">Seedling</tissue>
    </source>
</reference>
<gene>
    <name evidence="1" type="ORF">HID58_042475</name>
</gene>
<proteinExistence type="predicted"/>
<evidence type="ECO:0000313" key="1">
    <source>
        <dbReference type="EMBL" id="KAH0902972.1"/>
    </source>
</evidence>
<keyword evidence="2" id="KW-1185">Reference proteome</keyword>